<dbReference type="PANTHER" id="PTHR42928">
    <property type="entry name" value="TRICARBOXYLATE-BINDING PROTEIN"/>
    <property type="match status" value="1"/>
</dbReference>
<gene>
    <name evidence="3" type="ORF">FHW18_001790</name>
</gene>
<evidence type="ECO:0000313" key="4">
    <source>
        <dbReference type="Proteomes" id="UP000542125"/>
    </source>
</evidence>
<proteinExistence type="inferred from homology"/>
<evidence type="ECO:0000256" key="1">
    <source>
        <dbReference type="ARBA" id="ARBA00006987"/>
    </source>
</evidence>
<evidence type="ECO:0000256" key="2">
    <source>
        <dbReference type="SAM" id="SignalP"/>
    </source>
</evidence>
<dbReference type="InterPro" id="IPR005064">
    <property type="entry name" value="BUG"/>
</dbReference>
<dbReference type="PIRSF" id="PIRSF017082">
    <property type="entry name" value="YflP"/>
    <property type="match status" value="1"/>
</dbReference>
<dbReference type="Proteomes" id="UP000542125">
    <property type="component" value="Unassembled WGS sequence"/>
</dbReference>
<feature type="chain" id="PRO_5030997912" evidence="2">
    <location>
        <begin position="29"/>
        <end position="329"/>
    </location>
</feature>
<dbReference type="Pfam" id="PF03401">
    <property type="entry name" value="TctC"/>
    <property type="match status" value="1"/>
</dbReference>
<dbReference type="EMBL" id="JACBYR010000001">
    <property type="protein sequence ID" value="NYE82519.1"/>
    <property type="molecule type" value="Genomic_DNA"/>
</dbReference>
<sequence length="329" mass="34380">MSLTVKPGVTALFTAAIVGICASGSAMAQAYPNKPIRLIVPFAAGGTTDIVARIVANGLSQELGQTVVVENRGGGGGAIGADALVRSPNDGYTLGIATVSTMATNPATNAKTPYDPIKDFTPITNLVNVPNVLTINLQVPAKNMKEFIALLKKEPGKYSYASAGTGSISHLDGELFKSVTKTNMVHVPYRGSGPALNDTLAGQVNAQFDNLPSTMPHVIAGKLRALAIASPQRLPALPDVPTFAEEGLPEVNNVAWYGIVAPAGTPAAVVKRVQEASVKALKMPAVRDRLLESGALIDGNTPEQFSAQIAKELALRKRIAKEQNIVLIE</sequence>
<dbReference type="PANTHER" id="PTHR42928:SF5">
    <property type="entry name" value="BLR1237 PROTEIN"/>
    <property type="match status" value="1"/>
</dbReference>
<dbReference type="RefSeq" id="WP_179585480.1">
    <property type="nucleotide sequence ID" value="NZ_JACBYR010000001.1"/>
</dbReference>
<feature type="signal peptide" evidence="2">
    <location>
        <begin position="1"/>
        <end position="28"/>
    </location>
</feature>
<organism evidence="3 4">
    <name type="scientific">Pigmentiphaga litoralis</name>
    <dbReference type="NCBI Taxonomy" id="516702"/>
    <lineage>
        <taxon>Bacteria</taxon>
        <taxon>Pseudomonadati</taxon>
        <taxon>Pseudomonadota</taxon>
        <taxon>Betaproteobacteria</taxon>
        <taxon>Burkholderiales</taxon>
        <taxon>Alcaligenaceae</taxon>
        <taxon>Pigmentiphaga</taxon>
    </lineage>
</organism>
<dbReference type="InterPro" id="IPR042100">
    <property type="entry name" value="Bug_dom1"/>
</dbReference>
<comment type="caution">
    <text evidence="3">The sequence shown here is derived from an EMBL/GenBank/DDBJ whole genome shotgun (WGS) entry which is preliminary data.</text>
</comment>
<accession>A0A7Y9IUJ2</accession>
<keyword evidence="2" id="KW-0732">Signal</keyword>
<reference evidence="3 4" key="1">
    <citation type="submission" date="2020-07" db="EMBL/GenBank/DDBJ databases">
        <title>Genomic Encyclopedia of Type Strains, Phase IV (KMG-V): Genome sequencing to study the core and pangenomes of soil and plant-associated prokaryotes.</title>
        <authorList>
            <person name="Whitman W."/>
        </authorList>
    </citation>
    <scope>NUCLEOTIDE SEQUENCE [LARGE SCALE GENOMIC DNA]</scope>
    <source>
        <strain evidence="3 4">SAS40</strain>
    </source>
</reference>
<dbReference type="Gene3D" id="3.40.190.150">
    <property type="entry name" value="Bordetella uptake gene, domain 1"/>
    <property type="match status" value="1"/>
</dbReference>
<comment type="similarity">
    <text evidence="1">Belongs to the UPF0065 (bug) family.</text>
</comment>
<dbReference type="Gene3D" id="3.40.190.10">
    <property type="entry name" value="Periplasmic binding protein-like II"/>
    <property type="match status" value="1"/>
</dbReference>
<protein>
    <submittedName>
        <fullName evidence="3">Tripartite-type tricarboxylate transporter receptor subunit TctC</fullName>
    </submittedName>
</protein>
<keyword evidence="4" id="KW-1185">Reference proteome</keyword>
<name>A0A7Y9IUJ2_9BURK</name>
<dbReference type="SUPFAM" id="SSF53850">
    <property type="entry name" value="Periplasmic binding protein-like II"/>
    <property type="match status" value="1"/>
</dbReference>
<dbReference type="CDD" id="cd13577">
    <property type="entry name" value="PBP2_BugE_Glu"/>
    <property type="match status" value="1"/>
</dbReference>
<keyword evidence="3" id="KW-0675">Receptor</keyword>
<evidence type="ECO:0000313" key="3">
    <source>
        <dbReference type="EMBL" id="NYE82519.1"/>
    </source>
</evidence>
<dbReference type="AlphaFoldDB" id="A0A7Y9IUJ2"/>